<keyword evidence="2" id="KW-1185">Reference proteome</keyword>
<evidence type="ECO:0000313" key="2">
    <source>
        <dbReference type="Proteomes" id="UP001530400"/>
    </source>
</evidence>
<evidence type="ECO:0008006" key="3">
    <source>
        <dbReference type="Google" id="ProtNLM"/>
    </source>
</evidence>
<dbReference type="EMBL" id="JALLPJ020001175">
    <property type="protein sequence ID" value="KAL3774870.1"/>
    <property type="molecule type" value="Genomic_DNA"/>
</dbReference>
<sequence>MTAIPVFIIATASYNALSTQAFHLQSYRTAATALKMSRPQQKQLLQSILTPVPPPPPISMPVWSLSCPIPNRQTSSMSIVTFATPVSVSCPKLWAVSLYKTSRTRCAFLGVETSGDEYNDIAATSSSVMGTTGSIRALRRRDSMRGEGMLAADEGAVGWRASQMSKRLDTSSQGVANLQLLTPSQANLVPILGKKTGWDNTYSKKTECAKELGLEQGWILTSGSTSNDHEFEVLPNCATYIQLKLKRVTDGGDHDVAICEVIGTGIWDDTSSTIKWLTETDTATQALDSATVLYTGQLRDEGII</sequence>
<organism evidence="1 2">
    <name type="scientific">Cyclotella atomus</name>
    <dbReference type="NCBI Taxonomy" id="382360"/>
    <lineage>
        <taxon>Eukaryota</taxon>
        <taxon>Sar</taxon>
        <taxon>Stramenopiles</taxon>
        <taxon>Ochrophyta</taxon>
        <taxon>Bacillariophyta</taxon>
        <taxon>Coscinodiscophyceae</taxon>
        <taxon>Thalassiosirophycidae</taxon>
        <taxon>Stephanodiscales</taxon>
        <taxon>Stephanodiscaceae</taxon>
        <taxon>Cyclotella</taxon>
    </lineage>
</organism>
<gene>
    <name evidence="1" type="ORF">ACHAWO_001185</name>
</gene>
<comment type="caution">
    <text evidence="1">The sequence shown here is derived from an EMBL/GenBank/DDBJ whole genome shotgun (WGS) entry which is preliminary data.</text>
</comment>
<protein>
    <recommendedName>
        <fullName evidence="3">Ig-like domain-containing protein</fullName>
    </recommendedName>
</protein>
<dbReference type="AlphaFoldDB" id="A0ABD3NMI2"/>
<dbReference type="Proteomes" id="UP001530400">
    <property type="component" value="Unassembled WGS sequence"/>
</dbReference>
<proteinExistence type="predicted"/>
<evidence type="ECO:0000313" key="1">
    <source>
        <dbReference type="EMBL" id="KAL3774870.1"/>
    </source>
</evidence>
<name>A0ABD3NMI2_9STRA</name>
<accession>A0ABD3NMI2</accession>
<reference evidence="1 2" key="1">
    <citation type="submission" date="2024-10" db="EMBL/GenBank/DDBJ databases">
        <title>Updated reference genomes for cyclostephanoid diatoms.</title>
        <authorList>
            <person name="Roberts W.R."/>
            <person name="Alverson A.J."/>
        </authorList>
    </citation>
    <scope>NUCLEOTIDE SEQUENCE [LARGE SCALE GENOMIC DNA]</scope>
    <source>
        <strain evidence="1 2">AJA010-31</strain>
    </source>
</reference>